<dbReference type="AlphaFoldDB" id="A0A4D7C1I7"/>
<protein>
    <recommendedName>
        <fullName evidence="3">Autotransporter outer membrane beta-barrel domain-containing protein</fullName>
    </recommendedName>
</protein>
<evidence type="ECO:0008006" key="3">
    <source>
        <dbReference type="Google" id="ProtNLM"/>
    </source>
</evidence>
<sequence length="134" mass="13734">MGVAPGTAKAGRVTVRLSQAHERAELGLSLGFGKEERSLLGTTAASSLALPRKSYNGTLGLDATLGLVGTWRLALAGEVGMVKPGAGSDMSLVSSVDRLTTSRFSAGIIGADVLSRGDRLGIRVSQPLRVETGV</sequence>
<accession>A0A4D7C1I7</accession>
<evidence type="ECO:0000313" key="2">
    <source>
        <dbReference type="Proteomes" id="UP000298714"/>
    </source>
</evidence>
<proteinExistence type="predicted"/>
<organism evidence="1 2">
    <name type="scientific">Hankyongella ginsenosidimutans</name>
    <dbReference type="NCBI Taxonomy" id="1763828"/>
    <lineage>
        <taxon>Bacteria</taxon>
        <taxon>Pseudomonadati</taxon>
        <taxon>Pseudomonadota</taxon>
        <taxon>Alphaproteobacteria</taxon>
        <taxon>Sphingomonadales</taxon>
        <taxon>Sphingomonadaceae</taxon>
        <taxon>Hankyongella</taxon>
    </lineage>
</organism>
<dbReference type="EMBL" id="CP039704">
    <property type="protein sequence ID" value="QCI79584.1"/>
    <property type="molecule type" value="Genomic_DNA"/>
</dbReference>
<name>A0A4D7C1I7_9SPHN</name>
<evidence type="ECO:0000313" key="1">
    <source>
        <dbReference type="EMBL" id="QCI79584.1"/>
    </source>
</evidence>
<dbReference type="RefSeq" id="WP_342776634.1">
    <property type="nucleotide sequence ID" value="NZ_CP039704.1"/>
</dbReference>
<dbReference type="Proteomes" id="UP000298714">
    <property type="component" value="Chromosome"/>
</dbReference>
<dbReference type="KEGG" id="hgn:E6W36_08650"/>
<gene>
    <name evidence="1" type="ORF">E6W36_08650</name>
</gene>
<keyword evidence="2" id="KW-1185">Reference proteome</keyword>
<reference evidence="2" key="1">
    <citation type="submission" date="2019-04" db="EMBL/GenBank/DDBJ databases">
        <title>Complete genome sequence of Sphingomonas sp. W1-2-3.</title>
        <authorList>
            <person name="Im W.T."/>
        </authorList>
    </citation>
    <scope>NUCLEOTIDE SEQUENCE [LARGE SCALE GENOMIC DNA]</scope>
    <source>
        <strain evidence="2">W1-2-3</strain>
    </source>
</reference>